<dbReference type="Pfam" id="PF03083">
    <property type="entry name" value="MtN3_slv"/>
    <property type="match status" value="1"/>
</dbReference>
<dbReference type="AlphaFoldDB" id="A0A5P1FS94"/>
<comment type="similarity">
    <text evidence="2">Belongs to the SWEET sugar transporter family.</text>
</comment>
<evidence type="ECO:0000256" key="9">
    <source>
        <dbReference type="ARBA" id="ARBA00023136"/>
    </source>
</evidence>
<keyword evidence="9 11" id="KW-0472">Membrane</keyword>
<protein>
    <recommendedName>
        <fullName evidence="14">Bidirectional sugar transporter SWEET</fullName>
    </recommendedName>
</protein>
<dbReference type="PANTHER" id="PTHR10791:SF22">
    <property type="entry name" value="BIDIRECTIONAL SUGAR TRANSPORTER SWEET11"/>
    <property type="match status" value="1"/>
</dbReference>
<gene>
    <name evidence="12" type="ORF">A4U43_C01F26340</name>
</gene>
<evidence type="ECO:0000256" key="3">
    <source>
        <dbReference type="ARBA" id="ARBA00022448"/>
    </source>
</evidence>
<accession>A0A5P1FS94</accession>
<keyword evidence="4" id="KW-1003">Cell membrane</keyword>
<feature type="region of interest" description="Disordered" evidence="10">
    <location>
        <begin position="71"/>
        <end position="95"/>
    </location>
</feature>
<feature type="transmembrane region" description="Helical" evidence="11">
    <location>
        <begin position="16"/>
        <end position="39"/>
    </location>
</feature>
<evidence type="ECO:0000256" key="2">
    <source>
        <dbReference type="ARBA" id="ARBA00007809"/>
    </source>
</evidence>
<evidence type="ECO:0000313" key="13">
    <source>
        <dbReference type="Proteomes" id="UP000243459"/>
    </source>
</evidence>
<evidence type="ECO:0000256" key="6">
    <source>
        <dbReference type="ARBA" id="ARBA00022692"/>
    </source>
</evidence>
<dbReference type="Gene3D" id="1.20.1280.290">
    <property type="match status" value="1"/>
</dbReference>
<dbReference type="InterPro" id="IPR004316">
    <property type="entry name" value="SWEET_rpt"/>
</dbReference>
<proteinExistence type="inferred from homology"/>
<dbReference type="InterPro" id="IPR047664">
    <property type="entry name" value="SWEET"/>
</dbReference>
<dbReference type="EMBL" id="CM007381">
    <property type="protein sequence ID" value="ONK81195.1"/>
    <property type="molecule type" value="Genomic_DNA"/>
</dbReference>
<keyword evidence="6 11" id="KW-0812">Transmembrane</keyword>
<evidence type="ECO:0000256" key="10">
    <source>
        <dbReference type="SAM" id="MobiDB-lite"/>
    </source>
</evidence>
<evidence type="ECO:0000256" key="7">
    <source>
        <dbReference type="ARBA" id="ARBA00022737"/>
    </source>
</evidence>
<keyword evidence="8 11" id="KW-1133">Transmembrane helix</keyword>
<reference evidence="13" key="1">
    <citation type="journal article" date="2017" name="Nat. Commun.">
        <title>The asparagus genome sheds light on the origin and evolution of a young Y chromosome.</title>
        <authorList>
            <person name="Harkess A."/>
            <person name="Zhou J."/>
            <person name="Xu C."/>
            <person name="Bowers J.E."/>
            <person name="Van der Hulst R."/>
            <person name="Ayyampalayam S."/>
            <person name="Mercati F."/>
            <person name="Riccardi P."/>
            <person name="McKain M.R."/>
            <person name="Kakrana A."/>
            <person name="Tang H."/>
            <person name="Ray J."/>
            <person name="Groenendijk J."/>
            <person name="Arikit S."/>
            <person name="Mathioni S.M."/>
            <person name="Nakano M."/>
            <person name="Shan H."/>
            <person name="Telgmann-Rauber A."/>
            <person name="Kanno A."/>
            <person name="Yue Z."/>
            <person name="Chen H."/>
            <person name="Li W."/>
            <person name="Chen Y."/>
            <person name="Xu X."/>
            <person name="Zhang Y."/>
            <person name="Luo S."/>
            <person name="Chen H."/>
            <person name="Gao J."/>
            <person name="Mao Z."/>
            <person name="Pires J.C."/>
            <person name="Luo M."/>
            <person name="Kudrna D."/>
            <person name="Wing R.A."/>
            <person name="Meyers B.C."/>
            <person name="Yi K."/>
            <person name="Kong H."/>
            <person name="Lavrijsen P."/>
            <person name="Sunseri F."/>
            <person name="Falavigna A."/>
            <person name="Ye Y."/>
            <person name="Leebens-Mack J.H."/>
            <person name="Chen G."/>
        </authorList>
    </citation>
    <scope>NUCLEOTIDE SEQUENCE [LARGE SCALE GENOMIC DNA]</scope>
    <source>
        <strain evidence="13">cv. DH0086</strain>
    </source>
</reference>
<dbReference type="PANTHER" id="PTHR10791">
    <property type="entry name" value="RAG1-ACTIVATING PROTEIN 1"/>
    <property type="match status" value="1"/>
</dbReference>
<evidence type="ECO:0000256" key="11">
    <source>
        <dbReference type="SAM" id="Phobius"/>
    </source>
</evidence>
<keyword evidence="3" id="KW-0813">Transport</keyword>
<comment type="subcellular location">
    <subcellularLocation>
        <location evidence="1">Cell membrane</location>
        <topology evidence="1">Multi-pass membrane protein</topology>
    </subcellularLocation>
</comment>
<dbReference type="Gramene" id="ONK81195">
    <property type="protein sequence ID" value="ONK81195"/>
    <property type="gene ID" value="A4U43_C01F26340"/>
</dbReference>
<keyword evidence="13" id="KW-1185">Reference proteome</keyword>
<evidence type="ECO:0000256" key="1">
    <source>
        <dbReference type="ARBA" id="ARBA00004651"/>
    </source>
</evidence>
<dbReference type="Proteomes" id="UP000243459">
    <property type="component" value="Chromosome 1"/>
</dbReference>
<organism evidence="12 13">
    <name type="scientific">Asparagus officinalis</name>
    <name type="common">Garden asparagus</name>
    <dbReference type="NCBI Taxonomy" id="4686"/>
    <lineage>
        <taxon>Eukaryota</taxon>
        <taxon>Viridiplantae</taxon>
        <taxon>Streptophyta</taxon>
        <taxon>Embryophyta</taxon>
        <taxon>Tracheophyta</taxon>
        <taxon>Spermatophyta</taxon>
        <taxon>Magnoliopsida</taxon>
        <taxon>Liliopsida</taxon>
        <taxon>Asparagales</taxon>
        <taxon>Asparagaceae</taxon>
        <taxon>Asparagoideae</taxon>
        <taxon>Asparagus</taxon>
    </lineage>
</organism>
<evidence type="ECO:0000256" key="8">
    <source>
        <dbReference type="ARBA" id="ARBA00022989"/>
    </source>
</evidence>
<sequence length="95" mass="10659">MSAIAWFFYGLLTRDVYVATPNILGFTFGVIQMILYIVYKDFKKGKQQENKLPEQVLADIAKMSPVGVDVSKMEEENENRVGGNKRTGDSNASHV</sequence>
<dbReference type="GO" id="GO:0051119">
    <property type="term" value="F:sugar transmembrane transporter activity"/>
    <property type="evidence" value="ECO:0007669"/>
    <property type="project" value="InterPro"/>
</dbReference>
<evidence type="ECO:0000256" key="5">
    <source>
        <dbReference type="ARBA" id="ARBA00022597"/>
    </source>
</evidence>
<keyword evidence="7" id="KW-0677">Repeat</keyword>
<evidence type="ECO:0008006" key="14">
    <source>
        <dbReference type="Google" id="ProtNLM"/>
    </source>
</evidence>
<name>A0A5P1FS94_ASPOF</name>
<keyword evidence="5" id="KW-0762">Sugar transport</keyword>
<evidence type="ECO:0000256" key="4">
    <source>
        <dbReference type="ARBA" id="ARBA00022475"/>
    </source>
</evidence>
<dbReference type="GO" id="GO:0005886">
    <property type="term" value="C:plasma membrane"/>
    <property type="evidence" value="ECO:0007669"/>
    <property type="project" value="UniProtKB-SubCell"/>
</dbReference>
<evidence type="ECO:0000313" key="12">
    <source>
        <dbReference type="EMBL" id="ONK81195.1"/>
    </source>
</evidence>